<name>A0A9Q1EWZ4_SYNKA</name>
<dbReference type="EMBL" id="JAINUF010000011">
    <property type="protein sequence ID" value="KAJ8346637.1"/>
    <property type="molecule type" value="Genomic_DNA"/>
</dbReference>
<evidence type="ECO:0000313" key="2">
    <source>
        <dbReference type="Proteomes" id="UP001152622"/>
    </source>
</evidence>
<dbReference type="InterPro" id="IPR036397">
    <property type="entry name" value="RNaseH_sf"/>
</dbReference>
<proteinExistence type="predicted"/>
<evidence type="ECO:0000313" key="1">
    <source>
        <dbReference type="EMBL" id="KAJ8346637.1"/>
    </source>
</evidence>
<dbReference type="GO" id="GO:0003676">
    <property type="term" value="F:nucleic acid binding"/>
    <property type="evidence" value="ECO:0007669"/>
    <property type="project" value="InterPro"/>
</dbReference>
<keyword evidence="2" id="KW-1185">Reference proteome</keyword>
<organism evidence="1 2">
    <name type="scientific">Synaphobranchus kaupii</name>
    <name type="common">Kaup's arrowtooth eel</name>
    <dbReference type="NCBI Taxonomy" id="118154"/>
    <lineage>
        <taxon>Eukaryota</taxon>
        <taxon>Metazoa</taxon>
        <taxon>Chordata</taxon>
        <taxon>Craniata</taxon>
        <taxon>Vertebrata</taxon>
        <taxon>Euteleostomi</taxon>
        <taxon>Actinopterygii</taxon>
        <taxon>Neopterygii</taxon>
        <taxon>Teleostei</taxon>
        <taxon>Anguilliformes</taxon>
        <taxon>Synaphobranchidae</taxon>
        <taxon>Synaphobranchus</taxon>
    </lineage>
</organism>
<protein>
    <submittedName>
        <fullName evidence="1">Uncharacterized protein</fullName>
    </submittedName>
</protein>
<gene>
    <name evidence="1" type="ORF">SKAU_G00280380</name>
</gene>
<accession>A0A9Q1EWZ4</accession>
<sequence length="163" mass="18780">MLGTLDSKDKTKWSGFVKPLVHAYNCTKNDVTGFTPYELMFGRQPRLPVDLAFGLPVNSFPKSHSQYVKDLRTCLEESYRMATENAMKTAERNKLRFDKRVVNHTLEVGDRVLLNLTYLKCQDLSVDLEHKGIQETPILKRMKLSATILIQKKRYSMISISTH</sequence>
<dbReference type="Gene3D" id="3.30.420.10">
    <property type="entry name" value="Ribonuclease H-like superfamily/Ribonuclease H"/>
    <property type="match status" value="1"/>
</dbReference>
<dbReference type="AlphaFoldDB" id="A0A9Q1EWZ4"/>
<reference evidence="1" key="1">
    <citation type="journal article" date="2023" name="Science">
        <title>Genome structures resolve the early diversification of teleost fishes.</title>
        <authorList>
            <person name="Parey E."/>
            <person name="Louis A."/>
            <person name="Montfort J."/>
            <person name="Bouchez O."/>
            <person name="Roques C."/>
            <person name="Iampietro C."/>
            <person name="Lluch J."/>
            <person name="Castinel A."/>
            <person name="Donnadieu C."/>
            <person name="Desvignes T."/>
            <person name="Floi Bucao C."/>
            <person name="Jouanno E."/>
            <person name="Wen M."/>
            <person name="Mejri S."/>
            <person name="Dirks R."/>
            <person name="Jansen H."/>
            <person name="Henkel C."/>
            <person name="Chen W.J."/>
            <person name="Zahm M."/>
            <person name="Cabau C."/>
            <person name="Klopp C."/>
            <person name="Thompson A.W."/>
            <person name="Robinson-Rechavi M."/>
            <person name="Braasch I."/>
            <person name="Lecointre G."/>
            <person name="Bobe J."/>
            <person name="Postlethwait J.H."/>
            <person name="Berthelot C."/>
            <person name="Roest Crollius H."/>
            <person name="Guiguen Y."/>
        </authorList>
    </citation>
    <scope>NUCLEOTIDE SEQUENCE</scope>
    <source>
        <strain evidence="1">WJC10195</strain>
    </source>
</reference>
<comment type="caution">
    <text evidence="1">The sequence shown here is derived from an EMBL/GenBank/DDBJ whole genome shotgun (WGS) entry which is preliminary data.</text>
</comment>
<dbReference type="OrthoDB" id="441285at2759"/>
<dbReference type="Proteomes" id="UP001152622">
    <property type="component" value="Chromosome 11"/>
</dbReference>